<protein>
    <recommendedName>
        <fullName evidence="3">Pilus assembly protein PilM</fullName>
    </recommendedName>
</protein>
<organism evidence="1 2">
    <name type="scientific">candidate division TA06 bacterium SM23_40</name>
    <dbReference type="NCBI Taxonomy" id="1703774"/>
    <lineage>
        <taxon>Bacteria</taxon>
        <taxon>Bacteria division TA06</taxon>
    </lineage>
</organism>
<name>A0A0S8G7X3_UNCT6</name>
<reference evidence="1 2" key="1">
    <citation type="journal article" date="2015" name="Microbiome">
        <title>Genomic resolution of linkages in carbon, nitrogen, and sulfur cycling among widespread estuary sediment bacteria.</title>
        <authorList>
            <person name="Baker B.J."/>
            <person name="Lazar C.S."/>
            <person name="Teske A.P."/>
            <person name="Dick G.J."/>
        </authorList>
    </citation>
    <scope>NUCLEOTIDE SEQUENCE [LARGE SCALE GENOMIC DNA]</scope>
    <source>
        <strain evidence="1">SM23_40</strain>
    </source>
</reference>
<comment type="caution">
    <text evidence="1">The sequence shown here is derived from an EMBL/GenBank/DDBJ whole genome shotgun (WGS) entry which is preliminary data.</text>
</comment>
<proteinExistence type="predicted"/>
<dbReference type="EMBL" id="LJUI01000102">
    <property type="protein sequence ID" value="KPK67885.1"/>
    <property type="molecule type" value="Genomic_DNA"/>
</dbReference>
<dbReference type="Proteomes" id="UP000051717">
    <property type="component" value="Unassembled WGS sequence"/>
</dbReference>
<evidence type="ECO:0008006" key="3">
    <source>
        <dbReference type="Google" id="ProtNLM"/>
    </source>
</evidence>
<evidence type="ECO:0000313" key="1">
    <source>
        <dbReference type="EMBL" id="KPK67885.1"/>
    </source>
</evidence>
<dbReference type="Gene3D" id="3.30.420.40">
    <property type="match status" value="1"/>
</dbReference>
<dbReference type="AlphaFoldDB" id="A0A0S8G7X3"/>
<gene>
    <name evidence="1" type="ORF">AMJ82_09660</name>
</gene>
<evidence type="ECO:0000313" key="2">
    <source>
        <dbReference type="Proteomes" id="UP000051717"/>
    </source>
</evidence>
<sequence>MAEWQEQIRRLVGGRKTYVGLDIGTQAVKVVEVALDRDQLVVSRLGSAPIAGWASAGGPI</sequence>
<accession>A0A0S8G7X3</accession>